<keyword evidence="5 6" id="KW-0472">Membrane</keyword>
<evidence type="ECO:0000256" key="3">
    <source>
        <dbReference type="ARBA" id="ARBA00022692"/>
    </source>
</evidence>
<keyword evidence="2" id="KW-0813">Transport</keyword>
<evidence type="ECO:0000313" key="7">
    <source>
        <dbReference type="EMBL" id="PTB75421.1"/>
    </source>
</evidence>
<feature type="transmembrane region" description="Helical" evidence="6">
    <location>
        <begin position="58"/>
        <end position="78"/>
    </location>
</feature>
<dbReference type="SUPFAM" id="SSF103473">
    <property type="entry name" value="MFS general substrate transporter"/>
    <property type="match status" value="1"/>
</dbReference>
<dbReference type="InterPro" id="IPR036259">
    <property type="entry name" value="MFS_trans_sf"/>
</dbReference>
<dbReference type="EMBL" id="KZ679134">
    <property type="protein sequence ID" value="PTB75421.1"/>
    <property type="molecule type" value="Genomic_DNA"/>
</dbReference>
<accession>A0A2T4C1H3</accession>
<dbReference type="GO" id="GO:0016020">
    <property type="term" value="C:membrane"/>
    <property type="evidence" value="ECO:0007669"/>
    <property type="project" value="UniProtKB-SubCell"/>
</dbReference>
<gene>
    <name evidence="7" type="ORF">M440DRAFT_1336246</name>
</gene>
<feature type="transmembrane region" description="Helical" evidence="6">
    <location>
        <begin position="21"/>
        <end position="43"/>
    </location>
</feature>
<feature type="non-terminal residue" evidence="7">
    <location>
        <position position="1"/>
    </location>
</feature>
<comment type="subcellular location">
    <subcellularLocation>
        <location evidence="1">Membrane</location>
        <topology evidence="1">Multi-pass membrane protein</topology>
    </subcellularLocation>
</comment>
<evidence type="ECO:0000256" key="6">
    <source>
        <dbReference type="SAM" id="Phobius"/>
    </source>
</evidence>
<dbReference type="AlphaFoldDB" id="A0A2T4C1H3"/>
<keyword evidence="8" id="KW-1185">Reference proteome</keyword>
<evidence type="ECO:0000256" key="5">
    <source>
        <dbReference type="ARBA" id="ARBA00023136"/>
    </source>
</evidence>
<dbReference type="Proteomes" id="UP000240760">
    <property type="component" value="Unassembled WGS sequence"/>
</dbReference>
<keyword evidence="3 6" id="KW-0812">Transmembrane</keyword>
<evidence type="ECO:0000256" key="1">
    <source>
        <dbReference type="ARBA" id="ARBA00004141"/>
    </source>
</evidence>
<sequence>PVHPSATSWAANNLAPANRRAIGLAFCICMGNIGGIIGSFMYLDNEAPTYRTGFELSLAFGASGVVAAIVLELSYMWANKQKSKIPEEEVRAQYTQDELLRLGDKSLLFKYLL</sequence>
<proteinExistence type="predicted"/>
<protein>
    <recommendedName>
        <fullName evidence="9">Major facilitator superfamily (MFS) profile domain-containing protein</fullName>
    </recommendedName>
</protein>
<evidence type="ECO:0000313" key="8">
    <source>
        <dbReference type="Proteomes" id="UP000240760"/>
    </source>
</evidence>
<evidence type="ECO:0000256" key="2">
    <source>
        <dbReference type="ARBA" id="ARBA00022448"/>
    </source>
</evidence>
<evidence type="ECO:0000256" key="4">
    <source>
        <dbReference type="ARBA" id="ARBA00022989"/>
    </source>
</evidence>
<reference evidence="7 8" key="1">
    <citation type="submission" date="2016-07" db="EMBL/GenBank/DDBJ databases">
        <title>Multiple horizontal gene transfer events from other fungi enriched the ability of initially mycotrophic Trichoderma (Ascomycota) to feed on dead plant biomass.</title>
        <authorList>
            <consortium name="DOE Joint Genome Institute"/>
            <person name="Aerts A."/>
            <person name="Atanasova L."/>
            <person name="Chenthamara K."/>
            <person name="Zhang J."/>
            <person name="Grujic M."/>
            <person name="Henrissat B."/>
            <person name="Kuo A."/>
            <person name="Salamov A."/>
            <person name="Lipzen A."/>
            <person name="Labutti K."/>
            <person name="Barry K."/>
            <person name="Miao Y."/>
            <person name="Rahimi M.J."/>
            <person name="Shen Q."/>
            <person name="Grigoriev I.V."/>
            <person name="Kubicek C.P."/>
            <person name="Druzhinina I.S."/>
        </authorList>
    </citation>
    <scope>NUCLEOTIDE SEQUENCE [LARGE SCALE GENOMIC DNA]</scope>
    <source>
        <strain evidence="7 8">ATCC 18648</strain>
    </source>
</reference>
<dbReference type="GO" id="GO:0022857">
    <property type="term" value="F:transmembrane transporter activity"/>
    <property type="evidence" value="ECO:0007669"/>
    <property type="project" value="TreeGrafter"/>
</dbReference>
<keyword evidence="4 6" id="KW-1133">Transmembrane helix</keyword>
<dbReference type="PANTHER" id="PTHR43791:SF54">
    <property type="entry name" value="MAJOR FACILITATOR SUPERFAMILY (MFS) PROFILE DOMAIN-CONTAINING PROTEIN-RELATED"/>
    <property type="match status" value="1"/>
</dbReference>
<dbReference type="PANTHER" id="PTHR43791">
    <property type="entry name" value="PERMEASE-RELATED"/>
    <property type="match status" value="1"/>
</dbReference>
<organism evidence="7 8">
    <name type="scientific">Trichoderma longibrachiatum ATCC 18648</name>
    <dbReference type="NCBI Taxonomy" id="983965"/>
    <lineage>
        <taxon>Eukaryota</taxon>
        <taxon>Fungi</taxon>
        <taxon>Dikarya</taxon>
        <taxon>Ascomycota</taxon>
        <taxon>Pezizomycotina</taxon>
        <taxon>Sordariomycetes</taxon>
        <taxon>Hypocreomycetidae</taxon>
        <taxon>Hypocreales</taxon>
        <taxon>Hypocreaceae</taxon>
        <taxon>Trichoderma</taxon>
    </lineage>
</organism>
<name>A0A2T4C1H3_TRILO</name>
<dbReference type="OrthoDB" id="2962993at2759"/>
<evidence type="ECO:0008006" key="9">
    <source>
        <dbReference type="Google" id="ProtNLM"/>
    </source>
</evidence>